<organism evidence="3 4">
    <name type="scientific">Tuber magnatum</name>
    <name type="common">white Piedmont truffle</name>
    <dbReference type="NCBI Taxonomy" id="42249"/>
    <lineage>
        <taxon>Eukaryota</taxon>
        <taxon>Fungi</taxon>
        <taxon>Dikarya</taxon>
        <taxon>Ascomycota</taxon>
        <taxon>Pezizomycotina</taxon>
        <taxon>Pezizomycetes</taxon>
        <taxon>Pezizales</taxon>
        <taxon>Tuberaceae</taxon>
        <taxon>Tuber</taxon>
    </lineage>
</organism>
<dbReference type="OrthoDB" id="43654at2759"/>
<dbReference type="GO" id="GO:0016787">
    <property type="term" value="F:hydrolase activity"/>
    <property type="evidence" value="ECO:0007669"/>
    <property type="project" value="UniProtKB-KW"/>
</dbReference>
<gene>
    <name evidence="3" type="ORF">C7212DRAFT_359955</name>
</gene>
<keyword evidence="4" id="KW-1185">Reference proteome</keyword>
<dbReference type="GO" id="GO:0071966">
    <property type="term" value="P:fungal-type cell wall polysaccharide metabolic process"/>
    <property type="evidence" value="ECO:0007669"/>
    <property type="project" value="TreeGrafter"/>
</dbReference>
<feature type="chain" id="PRO_5016240689" evidence="1">
    <location>
        <begin position="18"/>
        <end position="298"/>
    </location>
</feature>
<feature type="signal peptide" evidence="1">
    <location>
        <begin position="1"/>
        <end position="17"/>
    </location>
</feature>
<dbReference type="PANTHER" id="PTHR34154">
    <property type="entry name" value="ALKALI-SENSITIVE LINKAGE PROTEIN 1"/>
    <property type="match status" value="1"/>
</dbReference>
<sequence length="298" mass="33119">MFPIPLLLLLLTPTILAQTASSKRGLVVVPSSDHPEDDSIWITPPTTLTWYYNYGSRPTSSLSSSNLSFVPMLWGDHNNTFVEDVRGQNDVKWVLGFNEPDMGSNVGGSNIRPGRAAELWKRDIEPLKGDGKDLGAPGVSGSSVGMRWLKEFFEECDGCSVDFIPIHWYGNFEGLASHIGEVRATFPNKTIWITEFGWADQPLAPTQSFFNTTLKYLDRLDYITHYSWFGSFRSDVSNVGPNGAMLNSDGEVTDIGAWYLGRQGEGVKPDNGNSAARVRRGDWVLWGIVYFIIGVWAL</sequence>
<evidence type="ECO:0000259" key="2">
    <source>
        <dbReference type="Pfam" id="PF11790"/>
    </source>
</evidence>
<dbReference type="InterPro" id="IPR053183">
    <property type="entry name" value="ASL1"/>
</dbReference>
<dbReference type="Gene3D" id="3.20.20.80">
    <property type="entry name" value="Glycosidases"/>
    <property type="match status" value="1"/>
</dbReference>
<evidence type="ECO:0000313" key="4">
    <source>
        <dbReference type="Proteomes" id="UP000246991"/>
    </source>
</evidence>
<comment type="caution">
    <text evidence="3">The sequence shown here is derived from an EMBL/GenBank/DDBJ whole genome shotgun (WGS) entry which is preliminary data.</text>
</comment>
<dbReference type="STRING" id="42249.A0A317SDP9"/>
<evidence type="ECO:0000256" key="1">
    <source>
        <dbReference type="SAM" id="SignalP"/>
    </source>
</evidence>
<dbReference type="Proteomes" id="UP000246991">
    <property type="component" value="Unassembled WGS sequence"/>
</dbReference>
<dbReference type="FunFam" id="3.20.20.80:FF:000207">
    <property type="entry name" value="Glycoside hydrolase family 128 protein"/>
    <property type="match status" value="1"/>
</dbReference>
<dbReference type="SUPFAM" id="SSF51445">
    <property type="entry name" value="(Trans)glycosidases"/>
    <property type="match status" value="1"/>
</dbReference>
<dbReference type="Pfam" id="PF11790">
    <property type="entry name" value="Glyco_hydro_cc"/>
    <property type="match status" value="1"/>
</dbReference>
<feature type="domain" description="Asl1-like glycosyl hydrolase catalytic" evidence="2">
    <location>
        <begin position="34"/>
        <end position="259"/>
    </location>
</feature>
<reference evidence="3 4" key="1">
    <citation type="submission" date="2018-03" db="EMBL/GenBank/DDBJ databases">
        <title>Genomes of Pezizomycetes fungi and the evolution of truffles.</title>
        <authorList>
            <person name="Murat C."/>
            <person name="Payen T."/>
            <person name="Noel B."/>
            <person name="Kuo A."/>
            <person name="Martin F.M."/>
        </authorList>
    </citation>
    <scope>NUCLEOTIDE SEQUENCE [LARGE SCALE GENOMIC DNA]</scope>
    <source>
        <strain evidence="3">091103-1</strain>
    </source>
</reference>
<accession>A0A317SDP9</accession>
<dbReference type="EMBL" id="PYWC01000102">
    <property type="protein sequence ID" value="PWW72553.1"/>
    <property type="molecule type" value="Genomic_DNA"/>
</dbReference>
<protein>
    <submittedName>
        <fullName evidence="3">Glycoside Hydrolase Family 128 protein</fullName>
    </submittedName>
</protein>
<name>A0A317SDP9_9PEZI</name>
<dbReference type="InterPro" id="IPR017853">
    <property type="entry name" value="GH"/>
</dbReference>
<proteinExistence type="predicted"/>
<keyword evidence="3" id="KW-0378">Hydrolase</keyword>
<dbReference type="InterPro" id="IPR024655">
    <property type="entry name" value="Asl1_glyco_hydro_catalytic"/>
</dbReference>
<keyword evidence="1" id="KW-0732">Signal</keyword>
<evidence type="ECO:0000313" key="3">
    <source>
        <dbReference type="EMBL" id="PWW72553.1"/>
    </source>
</evidence>
<dbReference type="PANTHER" id="PTHR34154:SF3">
    <property type="entry name" value="ALKALI-SENSITIVE LINKAGE PROTEIN 1"/>
    <property type="match status" value="1"/>
</dbReference>
<dbReference type="AlphaFoldDB" id="A0A317SDP9"/>
<dbReference type="GO" id="GO:0009277">
    <property type="term" value="C:fungal-type cell wall"/>
    <property type="evidence" value="ECO:0007669"/>
    <property type="project" value="TreeGrafter"/>
</dbReference>